<dbReference type="EMBL" id="JAEAOA010001776">
    <property type="protein sequence ID" value="KAK3579366.1"/>
    <property type="molecule type" value="Genomic_DNA"/>
</dbReference>
<name>A0AAE0RTN8_9BIVA</name>
<organism evidence="1 2">
    <name type="scientific">Potamilus streckersoni</name>
    <dbReference type="NCBI Taxonomy" id="2493646"/>
    <lineage>
        <taxon>Eukaryota</taxon>
        <taxon>Metazoa</taxon>
        <taxon>Spiralia</taxon>
        <taxon>Lophotrochozoa</taxon>
        <taxon>Mollusca</taxon>
        <taxon>Bivalvia</taxon>
        <taxon>Autobranchia</taxon>
        <taxon>Heteroconchia</taxon>
        <taxon>Palaeoheterodonta</taxon>
        <taxon>Unionida</taxon>
        <taxon>Unionoidea</taxon>
        <taxon>Unionidae</taxon>
        <taxon>Ambleminae</taxon>
        <taxon>Lampsilini</taxon>
        <taxon>Potamilus</taxon>
    </lineage>
</organism>
<keyword evidence="2" id="KW-1185">Reference proteome</keyword>
<evidence type="ECO:0000313" key="2">
    <source>
        <dbReference type="Proteomes" id="UP001195483"/>
    </source>
</evidence>
<protein>
    <submittedName>
        <fullName evidence="1">Uncharacterized protein</fullName>
    </submittedName>
</protein>
<dbReference type="Proteomes" id="UP001195483">
    <property type="component" value="Unassembled WGS sequence"/>
</dbReference>
<accession>A0AAE0RTN8</accession>
<comment type="caution">
    <text evidence="1">The sequence shown here is derived from an EMBL/GenBank/DDBJ whole genome shotgun (WGS) entry which is preliminary data.</text>
</comment>
<proteinExistence type="predicted"/>
<reference evidence="1" key="3">
    <citation type="submission" date="2023-05" db="EMBL/GenBank/DDBJ databases">
        <authorList>
            <person name="Smith C.H."/>
        </authorList>
    </citation>
    <scope>NUCLEOTIDE SEQUENCE</scope>
    <source>
        <strain evidence="1">CHS0354</strain>
        <tissue evidence="1">Mantle</tissue>
    </source>
</reference>
<gene>
    <name evidence="1" type="ORF">CHS0354_029667</name>
</gene>
<reference evidence="1" key="2">
    <citation type="journal article" date="2021" name="Genome Biol. Evol.">
        <title>Developing a high-quality reference genome for a parasitic bivalve with doubly uniparental inheritance (Bivalvia: Unionida).</title>
        <authorList>
            <person name="Smith C.H."/>
        </authorList>
    </citation>
    <scope>NUCLEOTIDE SEQUENCE</scope>
    <source>
        <strain evidence="1">CHS0354</strain>
        <tissue evidence="1">Mantle</tissue>
    </source>
</reference>
<reference evidence="1" key="1">
    <citation type="journal article" date="2021" name="Genome Biol. Evol.">
        <title>A High-Quality Reference Genome for a Parasitic Bivalve with Doubly Uniparental Inheritance (Bivalvia: Unionida).</title>
        <authorList>
            <person name="Smith C.H."/>
        </authorList>
    </citation>
    <scope>NUCLEOTIDE SEQUENCE</scope>
    <source>
        <strain evidence="1">CHS0354</strain>
    </source>
</reference>
<evidence type="ECO:0000313" key="1">
    <source>
        <dbReference type="EMBL" id="KAK3579366.1"/>
    </source>
</evidence>
<dbReference type="AlphaFoldDB" id="A0AAE0RTN8"/>
<sequence length="133" mass="15079">MHSHAAKPSTSNLDSTANKEDLLIDQFPRPSLPTMINARAQVVIKYAASRLILSTPETTHRRETVRVHMARMWMAVFSVGRTRATQTFSFGDKNLTSVKSVTNDFRVQIICPSTSKYIGKDIHRPFRCHLHVT</sequence>